<sequence length="256" mass="28779">MSDELAFFDLPGSAYSDSEEEEVISKLNSVHLATPYTPKSEHDGWFHPISIDADLVTLMTSKHGPHQIKVAVEHHYMHRRCREWWEIGACAASKLGRHEEAALLIRHLAGSNEPGHHWSRSRILLAGGSIQEGTGALREYLSLRPGDANGWRALGDALLPFAFPPLSDISLLCYQHALVLYDQSSWPGDSGNRRERVLRELKDRITPRRADGDSSPGVNGNNDNDREEWALELEDWIRGQITGAHTKSFRASREEE</sequence>
<name>A0A4P9Y8T1_9FUNG</name>
<dbReference type="OrthoDB" id="2124108at2759"/>
<keyword evidence="3" id="KW-1185">Reference proteome</keyword>
<organism evidence="2 3">
    <name type="scientific">Piptocephalis cylindrospora</name>
    <dbReference type="NCBI Taxonomy" id="1907219"/>
    <lineage>
        <taxon>Eukaryota</taxon>
        <taxon>Fungi</taxon>
        <taxon>Fungi incertae sedis</taxon>
        <taxon>Zoopagomycota</taxon>
        <taxon>Zoopagomycotina</taxon>
        <taxon>Zoopagomycetes</taxon>
        <taxon>Zoopagales</taxon>
        <taxon>Piptocephalidaceae</taxon>
        <taxon>Piptocephalis</taxon>
    </lineage>
</organism>
<feature type="region of interest" description="Disordered" evidence="1">
    <location>
        <begin position="204"/>
        <end position="225"/>
    </location>
</feature>
<dbReference type="Proteomes" id="UP000267251">
    <property type="component" value="Unassembled WGS sequence"/>
</dbReference>
<gene>
    <name evidence="2" type="ORF">BJ684DRAFT_14526</name>
</gene>
<evidence type="ECO:0000313" key="2">
    <source>
        <dbReference type="EMBL" id="RKP15202.1"/>
    </source>
</evidence>
<dbReference type="AlphaFoldDB" id="A0A4P9Y8T1"/>
<evidence type="ECO:0000313" key="3">
    <source>
        <dbReference type="Proteomes" id="UP000267251"/>
    </source>
</evidence>
<accession>A0A4P9Y8T1</accession>
<reference evidence="3" key="1">
    <citation type="journal article" date="2018" name="Nat. Microbiol.">
        <title>Leveraging single-cell genomics to expand the fungal tree of life.</title>
        <authorList>
            <person name="Ahrendt S.R."/>
            <person name="Quandt C.A."/>
            <person name="Ciobanu D."/>
            <person name="Clum A."/>
            <person name="Salamov A."/>
            <person name="Andreopoulos B."/>
            <person name="Cheng J.F."/>
            <person name="Woyke T."/>
            <person name="Pelin A."/>
            <person name="Henrissat B."/>
            <person name="Reynolds N.K."/>
            <person name="Benny G.L."/>
            <person name="Smith M.E."/>
            <person name="James T.Y."/>
            <person name="Grigoriev I.V."/>
        </authorList>
    </citation>
    <scope>NUCLEOTIDE SEQUENCE [LARGE SCALE GENOMIC DNA]</scope>
</reference>
<dbReference type="EMBL" id="KZ987749">
    <property type="protein sequence ID" value="RKP15202.1"/>
    <property type="molecule type" value="Genomic_DNA"/>
</dbReference>
<dbReference type="InterPro" id="IPR011990">
    <property type="entry name" value="TPR-like_helical_dom_sf"/>
</dbReference>
<protein>
    <submittedName>
        <fullName evidence="2">Uncharacterized protein</fullName>
    </submittedName>
</protein>
<proteinExistence type="predicted"/>
<dbReference type="SUPFAM" id="SSF48452">
    <property type="entry name" value="TPR-like"/>
    <property type="match status" value="1"/>
</dbReference>
<evidence type="ECO:0000256" key="1">
    <source>
        <dbReference type="SAM" id="MobiDB-lite"/>
    </source>
</evidence>